<name>A0A172Y3X1_9CAUL</name>
<keyword evidence="2" id="KW-1185">Reference proteome</keyword>
<gene>
    <name evidence="1" type="ORF">DA69_03595</name>
</gene>
<reference evidence="1 2" key="1">
    <citation type="journal article" date="2014" name="Genome Announc.">
        <title>Genome Sequence of a Promising Hydrogen-Producing Facultative Anaerobic Bacterium, Brevundimonas naejangsanensis Strain B1.</title>
        <authorList>
            <person name="Su H."/>
            <person name="Zhang T."/>
            <person name="Bao M."/>
            <person name="Jiang Y."/>
            <person name="Wang Y."/>
            <person name="Tan T."/>
        </authorList>
    </citation>
    <scope>NUCLEOTIDE SEQUENCE [LARGE SCALE GENOMIC DNA]</scope>
    <source>
        <strain evidence="1 2">B1</strain>
    </source>
</reference>
<accession>A0A172Y3X1</accession>
<proteinExistence type="predicted"/>
<dbReference type="Proteomes" id="UP000077603">
    <property type="component" value="Chromosome"/>
</dbReference>
<dbReference type="RefSeq" id="WP_025977420.1">
    <property type="nucleotide sequence ID" value="NZ_CP015614.1"/>
</dbReference>
<evidence type="ECO:0000313" key="2">
    <source>
        <dbReference type="Proteomes" id="UP000077603"/>
    </source>
</evidence>
<sequence>MDFTYYVAFALSLVIGFVGALIFVMLKGRSYWRFALTTLLVAVFADFALLIDWSYADEMTDVLLLDAAFFTAYGLVGCAIGAVPVLGARGIYRLVRARRTR</sequence>
<dbReference type="EMBL" id="CP015614">
    <property type="protein sequence ID" value="ANF53910.1"/>
    <property type="molecule type" value="Genomic_DNA"/>
</dbReference>
<organism evidence="1 2">
    <name type="scientific">Brevundimonas naejangsanensis</name>
    <dbReference type="NCBI Taxonomy" id="588932"/>
    <lineage>
        <taxon>Bacteria</taxon>
        <taxon>Pseudomonadati</taxon>
        <taxon>Pseudomonadota</taxon>
        <taxon>Alphaproteobacteria</taxon>
        <taxon>Caulobacterales</taxon>
        <taxon>Caulobacteraceae</taxon>
        <taxon>Brevundimonas</taxon>
    </lineage>
</organism>
<dbReference type="AlphaFoldDB" id="A0A172Y3X1"/>
<dbReference type="KEGG" id="bne:DA69_03595"/>
<protein>
    <submittedName>
        <fullName evidence="1">Uncharacterized protein</fullName>
    </submittedName>
</protein>
<evidence type="ECO:0000313" key="1">
    <source>
        <dbReference type="EMBL" id="ANF53910.1"/>
    </source>
</evidence>